<dbReference type="AlphaFoldDB" id="A0A7W5XX72"/>
<dbReference type="GO" id="GO:0022900">
    <property type="term" value="P:electron transport chain"/>
    <property type="evidence" value="ECO:0007669"/>
    <property type="project" value="InterPro"/>
</dbReference>
<dbReference type="GO" id="GO:0009055">
    <property type="term" value="F:electron transfer activity"/>
    <property type="evidence" value="ECO:0007669"/>
    <property type="project" value="InterPro"/>
</dbReference>
<keyword evidence="4" id="KW-0288">FMN</keyword>
<evidence type="ECO:0000256" key="6">
    <source>
        <dbReference type="SAM" id="SignalP"/>
    </source>
</evidence>
<name>A0A7W5XX72_9BACT</name>
<evidence type="ECO:0000313" key="9">
    <source>
        <dbReference type="Proteomes" id="UP000541425"/>
    </source>
</evidence>
<feature type="signal peptide" evidence="6">
    <location>
        <begin position="1"/>
        <end position="24"/>
    </location>
</feature>
<reference evidence="8 9" key="1">
    <citation type="submission" date="2020-08" db="EMBL/GenBank/DDBJ databases">
        <title>Genomic Encyclopedia of Type Strains, Phase IV (KMG-IV): sequencing the most valuable type-strain genomes for metagenomic binning, comparative biology and taxonomic classification.</title>
        <authorList>
            <person name="Goeker M."/>
        </authorList>
    </citation>
    <scope>NUCLEOTIDE SEQUENCE [LARGE SCALE GENOMIC DNA]</scope>
    <source>
        <strain evidence="8 9">DSM 22548</strain>
    </source>
</reference>
<dbReference type="InterPro" id="IPR010209">
    <property type="entry name" value="Ion_transpt_RnfG/RsxG"/>
</dbReference>
<evidence type="ECO:0000256" key="4">
    <source>
        <dbReference type="ARBA" id="ARBA00022643"/>
    </source>
</evidence>
<comment type="caution">
    <text evidence="8">The sequence shown here is derived from an EMBL/GenBank/DDBJ whole genome shotgun (WGS) entry which is preliminary data.</text>
</comment>
<dbReference type="PANTHER" id="PTHR36118:SF1">
    <property type="entry name" value="ION-TRANSLOCATING OXIDOREDUCTASE COMPLEX SUBUNIT G"/>
    <property type="match status" value="1"/>
</dbReference>
<evidence type="ECO:0000256" key="1">
    <source>
        <dbReference type="ARBA" id="ARBA00022448"/>
    </source>
</evidence>
<dbReference type="Gene3D" id="3.90.1010.20">
    <property type="match status" value="1"/>
</dbReference>
<keyword evidence="6" id="KW-0732">Signal</keyword>
<dbReference type="InterPro" id="IPR007329">
    <property type="entry name" value="FMN-bd"/>
</dbReference>
<dbReference type="Proteomes" id="UP000541425">
    <property type="component" value="Unassembled WGS sequence"/>
</dbReference>
<feature type="domain" description="FMN-binding" evidence="7">
    <location>
        <begin position="84"/>
        <end position="163"/>
    </location>
</feature>
<dbReference type="Pfam" id="PF04205">
    <property type="entry name" value="FMN_bind"/>
    <property type="match status" value="1"/>
</dbReference>
<feature type="chain" id="PRO_5031026694" evidence="6">
    <location>
        <begin position="25"/>
        <end position="168"/>
    </location>
</feature>
<dbReference type="PANTHER" id="PTHR36118">
    <property type="entry name" value="ION-TRANSLOCATING OXIDOREDUCTASE COMPLEX SUBUNIT G"/>
    <property type="match status" value="1"/>
</dbReference>
<evidence type="ECO:0000256" key="2">
    <source>
        <dbReference type="ARBA" id="ARBA00022553"/>
    </source>
</evidence>
<sequence>MKKIVLIVVLLAGITLPTAEIAQATTTLSLNHTADQPSAEQLKRLGLANAQLTSVRKGIWSVSLNGQKAGYVINSSSYAKKVTGYNGYTPVLVYVNKAGKVEHIYTLANQETPKYFKMASASLLKWKDASAKKDANMQVDAVSGATYTSNALIKNVQAALAAYNKYCK</sequence>
<accession>A0A7W5XX72</accession>
<keyword evidence="5" id="KW-0249">Electron transport</keyword>
<proteinExistence type="predicted"/>
<keyword evidence="2" id="KW-0597">Phosphoprotein</keyword>
<keyword evidence="3" id="KW-0285">Flavoprotein</keyword>
<evidence type="ECO:0000313" key="8">
    <source>
        <dbReference type="EMBL" id="MBB3701870.1"/>
    </source>
</evidence>
<protein>
    <submittedName>
        <fullName evidence="8">Electron transport complex protein RnfG</fullName>
    </submittedName>
</protein>
<evidence type="ECO:0000256" key="3">
    <source>
        <dbReference type="ARBA" id="ARBA00022630"/>
    </source>
</evidence>
<dbReference type="EMBL" id="JACICA010000001">
    <property type="protein sequence ID" value="MBB3701870.1"/>
    <property type="molecule type" value="Genomic_DNA"/>
</dbReference>
<dbReference type="GO" id="GO:0010181">
    <property type="term" value="F:FMN binding"/>
    <property type="evidence" value="ECO:0007669"/>
    <property type="project" value="InterPro"/>
</dbReference>
<evidence type="ECO:0000256" key="5">
    <source>
        <dbReference type="ARBA" id="ARBA00022982"/>
    </source>
</evidence>
<organism evidence="8 9">
    <name type="scientific">Alloprevotella rava</name>
    <dbReference type="NCBI Taxonomy" id="671218"/>
    <lineage>
        <taxon>Bacteria</taxon>
        <taxon>Pseudomonadati</taxon>
        <taxon>Bacteroidota</taxon>
        <taxon>Bacteroidia</taxon>
        <taxon>Bacteroidales</taxon>
        <taxon>Prevotellaceae</taxon>
        <taxon>Alloprevotella</taxon>
    </lineage>
</organism>
<evidence type="ECO:0000259" key="7">
    <source>
        <dbReference type="SMART" id="SM00900"/>
    </source>
</evidence>
<dbReference type="SMART" id="SM00900">
    <property type="entry name" value="FMN_bind"/>
    <property type="match status" value="1"/>
</dbReference>
<keyword evidence="1" id="KW-0813">Transport</keyword>
<gene>
    <name evidence="8" type="ORF">FHS60_000312</name>
</gene>
<dbReference type="RefSeq" id="WP_183694026.1">
    <property type="nucleotide sequence ID" value="NZ_JACICA010000001.1"/>
</dbReference>
<dbReference type="GO" id="GO:0005886">
    <property type="term" value="C:plasma membrane"/>
    <property type="evidence" value="ECO:0007669"/>
    <property type="project" value="InterPro"/>
</dbReference>